<dbReference type="EMBL" id="JBBPDW010000020">
    <property type="protein sequence ID" value="KAK7543529.1"/>
    <property type="molecule type" value="Genomic_DNA"/>
</dbReference>
<feature type="region of interest" description="Disordered" evidence="1">
    <location>
        <begin position="264"/>
        <end position="293"/>
    </location>
</feature>
<evidence type="ECO:0000313" key="2">
    <source>
        <dbReference type="EMBL" id="KAK7543529.1"/>
    </source>
</evidence>
<feature type="region of interest" description="Disordered" evidence="1">
    <location>
        <begin position="65"/>
        <end position="117"/>
    </location>
</feature>
<keyword evidence="3" id="KW-1185">Reference proteome</keyword>
<reference evidence="2 3" key="1">
    <citation type="submission" date="2024-04" db="EMBL/GenBank/DDBJ databases">
        <title>Phyllosticta paracitricarpa is synonymous to the EU quarantine fungus P. citricarpa based on phylogenomic analyses.</title>
        <authorList>
            <consortium name="Lawrence Berkeley National Laboratory"/>
            <person name="Van Ingen-Buijs V.A."/>
            <person name="Van Westerhoven A.C."/>
            <person name="Haridas S."/>
            <person name="Skiadas P."/>
            <person name="Martin F."/>
            <person name="Groenewald J.Z."/>
            <person name="Crous P.W."/>
            <person name="Seidl M.F."/>
        </authorList>
    </citation>
    <scope>NUCLEOTIDE SEQUENCE [LARGE SCALE GENOMIC DNA]</scope>
    <source>
        <strain evidence="2 3">CBS 122670</strain>
    </source>
</reference>
<dbReference type="Proteomes" id="UP001365128">
    <property type="component" value="Unassembled WGS sequence"/>
</dbReference>
<evidence type="ECO:0000256" key="1">
    <source>
        <dbReference type="SAM" id="MobiDB-lite"/>
    </source>
</evidence>
<sequence>QKRNVEPRRICSQYIRSASFRKERFIHPSIQYFSSLCHLVSRSNNLTLSLQKHHHKSQHIKMAFSSPFQNTPTEASDRVSLASSSSESSESVGSSSSDSSSAGSFSGYPFNAQSPPTTRQEFTASLCSLVRPRRGGIASLDGDATPPRRPRYYRSSIYARIQQQQDQGASAISLATASSLYSRHTDDDDDEDEDNNNNNDDVDNEDAIRAAQEALFGDWSFPAATKRAERRETKRRVKKFFAWLRRRIIALLRECLCLPDRRRRRPRRAENGEERENEAPWGPAHPSASYGTFVTGDVEGEREAGDEVAPSYNGPSVYVSVFR</sequence>
<evidence type="ECO:0000313" key="3">
    <source>
        <dbReference type="Proteomes" id="UP001365128"/>
    </source>
</evidence>
<name>A0ABR1M742_9PEZI</name>
<proteinExistence type="predicted"/>
<feature type="region of interest" description="Disordered" evidence="1">
    <location>
        <begin position="181"/>
        <end position="203"/>
    </location>
</feature>
<gene>
    <name evidence="2" type="ORF">IWX46DRAFT_660043</name>
</gene>
<protein>
    <submittedName>
        <fullName evidence="2">Uncharacterized protein</fullName>
    </submittedName>
</protein>
<feature type="compositionally biased region" description="Acidic residues" evidence="1">
    <location>
        <begin position="187"/>
        <end position="203"/>
    </location>
</feature>
<comment type="caution">
    <text evidence="2">The sequence shown here is derived from an EMBL/GenBank/DDBJ whole genome shotgun (WGS) entry which is preliminary data.</text>
</comment>
<feature type="non-terminal residue" evidence="2">
    <location>
        <position position="1"/>
    </location>
</feature>
<accession>A0ABR1M742</accession>
<organism evidence="2 3">
    <name type="scientific">Phyllosticta citricarpa</name>
    <dbReference type="NCBI Taxonomy" id="55181"/>
    <lineage>
        <taxon>Eukaryota</taxon>
        <taxon>Fungi</taxon>
        <taxon>Dikarya</taxon>
        <taxon>Ascomycota</taxon>
        <taxon>Pezizomycotina</taxon>
        <taxon>Dothideomycetes</taxon>
        <taxon>Dothideomycetes incertae sedis</taxon>
        <taxon>Botryosphaeriales</taxon>
        <taxon>Phyllostictaceae</taxon>
        <taxon>Phyllosticta</taxon>
    </lineage>
</organism>
<feature type="compositionally biased region" description="Basic and acidic residues" evidence="1">
    <location>
        <begin position="268"/>
        <end position="278"/>
    </location>
</feature>
<feature type="compositionally biased region" description="Low complexity" evidence="1">
    <location>
        <begin position="78"/>
        <end position="106"/>
    </location>
</feature>